<evidence type="ECO:0000256" key="5">
    <source>
        <dbReference type="ARBA" id="ARBA00022553"/>
    </source>
</evidence>
<dbReference type="InterPro" id="IPR036097">
    <property type="entry name" value="HisK_dim/P_sf"/>
</dbReference>
<evidence type="ECO:0000313" key="16">
    <source>
        <dbReference type="EMBL" id="HER43946.1"/>
    </source>
</evidence>
<sequence>QLRGGSGEQAEHGARAYLPWPPGYYLVSAVILAMLLLLAHLLRKELAGRTYSRRRSAFGTVLFVLSVIAVRSLFGAGELYRYLREIRRIEGSDRAIRSVLRDEFAGVQSMADSLSAALSDCGENDLSDPMGLLRCLEKYSDRYRLDYDFDGLLAAEPSGRIIQGVGLARGWTDLSEIGITKGGSGDPILLGGIPVYAAEGGTLLSAGGDTLRLFLLSSLLNRVPNAVADSTGFSVHLRVNGNTLAWGGAGPRPYSSLRPWIGIVQPAMETVISETPGGSMITILLAKEDFERPLSQWLDLIAVLVFPVLYIALVVKRGHAGRVRLSWWWILTFVALYIAGTVMLHGGRLDTGQVSIASRHLEVLLHMAGITGVVVLLYRIATSQRSRQLTFALLGSYLIVSLIPLSVIMIAGSNLTLGIQRGIIQKTIADLETRADNMVLSYTGKLEFAGDLRNEGPGLLKLSPETNWLNFVKEDQYLFNYDLPSAYMTLWARDIDEPERYFTGYSYLAPRTGKLYSTAPGWTRGENVRGLFLDNGKAVIMAMRSFRHLNYDMEIVSHIPIDRRILGEMESRLRVLSFFPKVRLEPAWLRAVPERRRPEGLYLPFSSELVLQARSWQSGNPRLAVYRASIYIPAGVDMLMVLVPIILLILLPLGLSMWGAYTTFRRTARPLSHLLTGITRVGEGDLEYRLGETGESEIGRAAKSFDSMAESLEETIREVAEKRKVEEVSELKSRFISMVSHDLKTPL</sequence>
<comment type="subcellular location">
    <subcellularLocation>
        <location evidence="2">Cell membrane</location>
        <topology evidence="2">Multi-pass membrane protein</topology>
    </subcellularLocation>
</comment>
<dbReference type="SMART" id="SM00304">
    <property type="entry name" value="HAMP"/>
    <property type="match status" value="1"/>
</dbReference>
<feature type="transmembrane region" description="Helical" evidence="14">
    <location>
        <begin position="23"/>
        <end position="43"/>
    </location>
</feature>
<evidence type="ECO:0000256" key="6">
    <source>
        <dbReference type="ARBA" id="ARBA00022679"/>
    </source>
</evidence>
<dbReference type="Gene3D" id="1.10.287.130">
    <property type="match status" value="1"/>
</dbReference>
<evidence type="ECO:0000256" key="1">
    <source>
        <dbReference type="ARBA" id="ARBA00000085"/>
    </source>
</evidence>
<dbReference type="PANTHER" id="PTHR45528:SF1">
    <property type="entry name" value="SENSOR HISTIDINE KINASE CPXA"/>
    <property type="match status" value="1"/>
</dbReference>
<feature type="transmembrane region" description="Helical" evidence="14">
    <location>
        <begin position="364"/>
        <end position="382"/>
    </location>
</feature>
<dbReference type="CDD" id="cd00082">
    <property type="entry name" value="HisKA"/>
    <property type="match status" value="1"/>
</dbReference>
<keyword evidence="10" id="KW-0067">ATP-binding</keyword>
<dbReference type="InterPro" id="IPR003660">
    <property type="entry name" value="HAMP_dom"/>
</dbReference>
<keyword evidence="4" id="KW-1003">Cell membrane</keyword>
<dbReference type="AlphaFoldDB" id="A0A7V2AVA8"/>
<keyword evidence="5" id="KW-0597">Phosphoprotein</keyword>
<dbReference type="CDD" id="cd06225">
    <property type="entry name" value="HAMP"/>
    <property type="match status" value="1"/>
</dbReference>
<dbReference type="PROSITE" id="PS50885">
    <property type="entry name" value="HAMP"/>
    <property type="match status" value="1"/>
</dbReference>
<evidence type="ECO:0000256" key="12">
    <source>
        <dbReference type="ARBA" id="ARBA00023012"/>
    </source>
</evidence>
<keyword evidence="6" id="KW-0808">Transferase</keyword>
<dbReference type="InterPro" id="IPR003661">
    <property type="entry name" value="HisK_dim/P_dom"/>
</dbReference>
<evidence type="ECO:0000256" key="13">
    <source>
        <dbReference type="ARBA" id="ARBA00023136"/>
    </source>
</evidence>
<proteinExistence type="predicted"/>
<evidence type="ECO:0000256" key="2">
    <source>
        <dbReference type="ARBA" id="ARBA00004651"/>
    </source>
</evidence>
<keyword evidence="9" id="KW-0418">Kinase</keyword>
<keyword evidence="11 14" id="KW-1133">Transmembrane helix</keyword>
<dbReference type="Gene3D" id="6.10.340.10">
    <property type="match status" value="1"/>
</dbReference>
<evidence type="ECO:0000256" key="10">
    <source>
        <dbReference type="ARBA" id="ARBA00022840"/>
    </source>
</evidence>
<feature type="transmembrane region" description="Helical" evidence="14">
    <location>
        <begin position="638"/>
        <end position="661"/>
    </location>
</feature>
<feature type="domain" description="HAMP" evidence="15">
    <location>
        <begin position="665"/>
        <end position="717"/>
    </location>
</feature>
<evidence type="ECO:0000256" key="11">
    <source>
        <dbReference type="ARBA" id="ARBA00022989"/>
    </source>
</evidence>
<name>A0A7V2AVA8_UNCEI</name>
<dbReference type="Proteomes" id="UP000886069">
    <property type="component" value="Unassembled WGS sequence"/>
</dbReference>
<dbReference type="GO" id="GO:0005524">
    <property type="term" value="F:ATP binding"/>
    <property type="evidence" value="ECO:0007669"/>
    <property type="project" value="UniProtKB-KW"/>
</dbReference>
<accession>A0A7V2AVA8</accession>
<dbReference type="InterPro" id="IPR050398">
    <property type="entry name" value="HssS/ArlS-like"/>
</dbReference>
<evidence type="ECO:0000256" key="14">
    <source>
        <dbReference type="SAM" id="Phobius"/>
    </source>
</evidence>
<organism evidence="16">
    <name type="scientific">Eiseniibacteriota bacterium</name>
    <dbReference type="NCBI Taxonomy" id="2212470"/>
    <lineage>
        <taxon>Bacteria</taxon>
        <taxon>Candidatus Eiseniibacteriota</taxon>
    </lineage>
</organism>
<dbReference type="PANTHER" id="PTHR45528">
    <property type="entry name" value="SENSOR HISTIDINE KINASE CPXA"/>
    <property type="match status" value="1"/>
</dbReference>
<dbReference type="SUPFAM" id="SSF158472">
    <property type="entry name" value="HAMP domain-like"/>
    <property type="match status" value="1"/>
</dbReference>
<evidence type="ECO:0000256" key="8">
    <source>
        <dbReference type="ARBA" id="ARBA00022741"/>
    </source>
</evidence>
<evidence type="ECO:0000259" key="15">
    <source>
        <dbReference type="PROSITE" id="PS50885"/>
    </source>
</evidence>
<reference evidence="16" key="1">
    <citation type="journal article" date="2020" name="mSystems">
        <title>Genome- and Community-Level Interaction Insights into Carbon Utilization and Element Cycling Functions of Hydrothermarchaeota in Hydrothermal Sediment.</title>
        <authorList>
            <person name="Zhou Z."/>
            <person name="Liu Y."/>
            <person name="Xu W."/>
            <person name="Pan J."/>
            <person name="Luo Z.H."/>
            <person name="Li M."/>
        </authorList>
    </citation>
    <scope>NUCLEOTIDE SEQUENCE [LARGE SCALE GENOMIC DNA]</scope>
    <source>
        <strain evidence="16">SpSt-1233</strain>
    </source>
</reference>
<gene>
    <name evidence="16" type="ORF">ENO08_05755</name>
</gene>
<dbReference type="GO" id="GO:0000155">
    <property type="term" value="F:phosphorelay sensor kinase activity"/>
    <property type="evidence" value="ECO:0007669"/>
    <property type="project" value="InterPro"/>
</dbReference>
<dbReference type="SUPFAM" id="SSF47384">
    <property type="entry name" value="Homodimeric domain of signal transducing histidine kinase"/>
    <property type="match status" value="1"/>
</dbReference>
<comment type="caution">
    <text evidence="16">The sequence shown here is derived from an EMBL/GenBank/DDBJ whole genome shotgun (WGS) entry which is preliminary data.</text>
</comment>
<dbReference type="EC" id="2.7.13.3" evidence="3"/>
<protein>
    <recommendedName>
        <fullName evidence="3">histidine kinase</fullName>
        <ecNumber evidence="3">2.7.13.3</ecNumber>
    </recommendedName>
</protein>
<evidence type="ECO:0000256" key="4">
    <source>
        <dbReference type="ARBA" id="ARBA00022475"/>
    </source>
</evidence>
<feature type="transmembrane region" description="Helical" evidence="14">
    <location>
        <begin position="55"/>
        <end position="74"/>
    </location>
</feature>
<dbReference type="EMBL" id="DSEC01000407">
    <property type="protein sequence ID" value="HER43946.1"/>
    <property type="molecule type" value="Genomic_DNA"/>
</dbReference>
<dbReference type="GO" id="GO:0005886">
    <property type="term" value="C:plasma membrane"/>
    <property type="evidence" value="ECO:0007669"/>
    <property type="project" value="UniProtKB-SubCell"/>
</dbReference>
<feature type="transmembrane region" description="Helical" evidence="14">
    <location>
        <begin position="297"/>
        <end position="315"/>
    </location>
</feature>
<keyword evidence="7 14" id="KW-0812">Transmembrane</keyword>
<feature type="transmembrane region" description="Helical" evidence="14">
    <location>
        <begin position="327"/>
        <end position="344"/>
    </location>
</feature>
<dbReference type="Pfam" id="PF00672">
    <property type="entry name" value="HAMP"/>
    <property type="match status" value="1"/>
</dbReference>
<keyword evidence="12" id="KW-0902">Two-component regulatory system</keyword>
<feature type="transmembrane region" description="Helical" evidence="14">
    <location>
        <begin position="389"/>
        <end position="411"/>
    </location>
</feature>
<evidence type="ECO:0000256" key="7">
    <source>
        <dbReference type="ARBA" id="ARBA00022692"/>
    </source>
</evidence>
<keyword evidence="13 14" id="KW-0472">Membrane</keyword>
<comment type="catalytic activity">
    <reaction evidence="1">
        <text>ATP + protein L-histidine = ADP + protein N-phospho-L-histidine.</text>
        <dbReference type="EC" id="2.7.13.3"/>
    </reaction>
</comment>
<feature type="non-terminal residue" evidence="16">
    <location>
        <position position="747"/>
    </location>
</feature>
<feature type="non-terminal residue" evidence="16">
    <location>
        <position position="1"/>
    </location>
</feature>
<keyword evidence="8" id="KW-0547">Nucleotide-binding</keyword>
<evidence type="ECO:0000256" key="3">
    <source>
        <dbReference type="ARBA" id="ARBA00012438"/>
    </source>
</evidence>
<evidence type="ECO:0000256" key="9">
    <source>
        <dbReference type="ARBA" id="ARBA00022777"/>
    </source>
</evidence>